<dbReference type="Gene3D" id="3.30.160.250">
    <property type="match status" value="1"/>
</dbReference>
<dbReference type="AlphaFoldDB" id="A0A835SL07"/>
<evidence type="ECO:0008006" key="3">
    <source>
        <dbReference type="Google" id="ProtNLM"/>
    </source>
</evidence>
<dbReference type="OrthoDB" id="527857at2759"/>
<dbReference type="SUPFAM" id="SSF143100">
    <property type="entry name" value="TTHA1013/TTHA0281-like"/>
    <property type="match status" value="1"/>
</dbReference>
<comment type="caution">
    <text evidence="1">The sequence shown here is derived from an EMBL/GenBank/DDBJ whole genome shotgun (WGS) entry which is preliminary data.</text>
</comment>
<dbReference type="InterPro" id="IPR035069">
    <property type="entry name" value="TTHA1013/TTHA0281-like"/>
</dbReference>
<proteinExistence type="predicted"/>
<evidence type="ECO:0000313" key="1">
    <source>
        <dbReference type="EMBL" id="KAG2425433.1"/>
    </source>
</evidence>
<keyword evidence="2" id="KW-1185">Reference proteome</keyword>
<gene>
    <name evidence="1" type="ORF">HXX76_013644</name>
</gene>
<protein>
    <recommendedName>
        <fullName evidence="3">HicB-like antitoxin of toxin-antitoxin system domain-containing protein</fullName>
    </recommendedName>
</protein>
<dbReference type="EMBL" id="JAEHOC010000055">
    <property type="protein sequence ID" value="KAG2425433.1"/>
    <property type="molecule type" value="Genomic_DNA"/>
</dbReference>
<sequence length="119" mass="12835">MSQESHSSHLTSLEELRGKAYPVCVRKHRDGRVSAVFPQFSFGIGAGTTEAEALQDAEEILALGLQCLVEHGEGIPAPLETGPAQVLMREWNLPGVGVEESWATVQVRPECLLAEVVPS</sequence>
<accession>A0A835SL07</accession>
<reference evidence="1" key="1">
    <citation type="journal article" date="2020" name="bioRxiv">
        <title>Comparative genomics of Chlamydomonas.</title>
        <authorList>
            <person name="Craig R.J."/>
            <person name="Hasan A.R."/>
            <person name="Ness R.W."/>
            <person name="Keightley P.D."/>
        </authorList>
    </citation>
    <scope>NUCLEOTIDE SEQUENCE</scope>
    <source>
        <strain evidence="1">SAG 7.73</strain>
    </source>
</reference>
<organism evidence="1 2">
    <name type="scientific">Chlamydomonas incerta</name>
    <dbReference type="NCBI Taxonomy" id="51695"/>
    <lineage>
        <taxon>Eukaryota</taxon>
        <taxon>Viridiplantae</taxon>
        <taxon>Chlorophyta</taxon>
        <taxon>core chlorophytes</taxon>
        <taxon>Chlorophyceae</taxon>
        <taxon>CS clade</taxon>
        <taxon>Chlamydomonadales</taxon>
        <taxon>Chlamydomonadaceae</taxon>
        <taxon>Chlamydomonas</taxon>
    </lineage>
</organism>
<evidence type="ECO:0000313" key="2">
    <source>
        <dbReference type="Proteomes" id="UP000650467"/>
    </source>
</evidence>
<name>A0A835SL07_CHLIN</name>
<dbReference type="Proteomes" id="UP000650467">
    <property type="component" value="Unassembled WGS sequence"/>
</dbReference>